<comment type="subcellular location">
    <subcellularLocation>
        <location evidence="1">Cytoplasm</location>
        <location evidence="1">Cytoskeleton</location>
        <location evidence="1">Cilium basal body</location>
    </subcellularLocation>
    <subcellularLocation>
        <location evidence="2">Cytoplasm</location>
        <location evidence="2">Cytoskeleton</location>
        <location evidence="2">Microtubule organizing center</location>
        <location evidence="2">Centrosome</location>
        <location evidence="2">Centriolar satellite</location>
    </subcellularLocation>
</comment>
<reference evidence="15" key="1">
    <citation type="submission" date="2021-12" db="EMBL/GenBank/DDBJ databases">
        <authorList>
            <person name="Martin H S."/>
        </authorList>
    </citation>
    <scope>NUCLEOTIDE SEQUENCE</scope>
</reference>
<dbReference type="SMART" id="SM00320">
    <property type="entry name" value="WD40"/>
    <property type="match status" value="3"/>
</dbReference>
<dbReference type="GO" id="GO:0036064">
    <property type="term" value="C:ciliary basal body"/>
    <property type="evidence" value="ECO:0007669"/>
    <property type="project" value="TreeGrafter"/>
</dbReference>
<feature type="region of interest" description="Disordered" evidence="13">
    <location>
        <begin position="752"/>
        <end position="810"/>
    </location>
</feature>
<keyword evidence="16" id="KW-1185">Reference proteome</keyword>
<protein>
    <recommendedName>
        <fullName evidence="3">TBC1 domain family member 31</fullName>
    </recommendedName>
</protein>
<keyword evidence="10" id="KW-0966">Cell projection</keyword>
<keyword evidence="8 12" id="KW-0175">Coiled coil</keyword>
<evidence type="ECO:0000256" key="6">
    <source>
        <dbReference type="ARBA" id="ARBA00022737"/>
    </source>
</evidence>
<sequence length="810" mass="92635">MEPDNQGDNIEKYDIKLKSKPKDGVILQLHHTIRASNGETRRIRFSIGIFEDTHDKLACADNVGNIFVLDFADLKFWKLPNQGPCSALQFVPHALDTLVVAIVKKFEINFIDSETGKHRFSLLGHTAPIKHISFSNNKINNLLTASSVEAILWELKNYTKYFTLNTYSGAQIQQILFTPAGDYLVACFQNDTVQIWRHETMKSVKQIIPSELKHLKNVAFTMNGRAMAMAGLAPILILFSMDTWKALKSINLLKYKISGVQQVSFIPQMFDGGSNKMLALLSSDCKLYFLDLESLKVLHTIQPDSSGIRKFVVSPTGKYFLCILQQGEVNIYNTSHVMDLKQCPIETVKKELPCSSMISKSVDSPKREEIEQRMRKCMDSARLRRILMQYGEYPDKFRSIIWRSLLVTPRNKIAYSSLVDKGIHAAYKDIEKQFTIHNSITLKNLKRLLSCLAHWCPLFGVMKFLPSFVFPFVKVLQKDPLLLFECVATVLLNQCQLWFEYAPFPPISILAMVENILAEHDSQLLDHFCELGVTSQIYALKILETAFSEVLTCSEWLILWDHILSNEPAFILMAIVSYNIVQKNALRRLHSHEQIENFFHMQNPIDKKTFLKKAYMMLNDTPEDIHPRRFFNSFVALDKGSCYQQFSGYPKATICLKLAKKDQTNCHKKEKCTLKELTRKCQEEEINKRSKAENLSDLDFDSSSEGELEKCSAVTSNNFKKKISSNSRNRGDHSKNEIKDDLIESIMHSAAATYSNESKKKSSSKTRKSHKICNENVSSKSKRKSERNDTLEREVEKLIHSCSNSDGSED</sequence>
<evidence type="ECO:0000256" key="13">
    <source>
        <dbReference type="SAM" id="MobiDB-lite"/>
    </source>
</evidence>
<evidence type="ECO:0000256" key="3">
    <source>
        <dbReference type="ARBA" id="ARBA00014199"/>
    </source>
</evidence>
<dbReference type="InterPro" id="IPR035969">
    <property type="entry name" value="Rab-GAP_TBC_sf"/>
</dbReference>
<keyword evidence="4" id="KW-0963">Cytoplasm</keyword>
<dbReference type="GO" id="GO:0060090">
    <property type="term" value="F:molecular adaptor activity"/>
    <property type="evidence" value="ECO:0007669"/>
    <property type="project" value="UniProtKB-ARBA"/>
</dbReference>
<dbReference type="AlphaFoldDB" id="A0A8J9UHS8"/>
<keyword evidence="7" id="KW-0970">Cilium biogenesis/degradation</keyword>
<dbReference type="Gene3D" id="1.10.472.80">
    <property type="entry name" value="Ypt/Rab-GAP domain of gyp1p, domain 3"/>
    <property type="match status" value="1"/>
</dbReference>
<feature type="coiled-coil region" evidence="12">
    <location>
        <begin position="667"/>
        <end position="694"/>
    </location>
</feature>
<dbReference type="SUPFAM" id="SSF50978">
    <property type="entry name" value="WD40 repeat-like"/>
    <property type="match status" value="1"/>
</dbReference>
<dbReference type="InterPro" id="IPR000195">
    <property type="entry name" value="Rab-GAP-TBC_dom"/>
</dbReference>
<evidence type="ECO:0000256" key="8">
    <source>
        <dbReference type="ARBA" id="ARBA00023054"/>
    </source>
</evidence>
<feature type="compositionally biased region" description="Basic residues" evidence="13">
    <location>
        <begin position="761"/>
        <end position="771"/>
    </location>
</feature>
<dbReference type="PANTHER" id="PTHR19853:SF1">
    <property type="entry name" value="TBC1 DOMAIN FAMILY MEMBER 31"/>
    <property type="match status" value="1"/>
</dbReference>
<feature type="domain" description="Rab-GAP TBC" evidence="14">
    <location>
        <begin position="423"/>
        <end position="575"/>
    </location>
</feature>
<feature type="compositionally biased region" description="Basic and acidic residues" evidence="13">
    <location>
        <begin position="786"/>
        <end position="799"/>
    </location>
</feature>
<dbReference type="Pfam" id="PF00566">
    <property type="entry name" value="RabGAP-TBC"/>
    <property type="match status" value="1"/>
</dbReference>
<evidence type="ECO:0000256" key="2">
    <source>
        <dbReference type="ARBA" id="ARBA00004607"/>
    </source>
</evidence>
<evidence type="ECO:0000256" key="5">
    <source>
        <dbReference type="ARBA" id="ARBA00022574"/>
    </source>
</evidence>
<evidence type="ECO:0000259" key="14">
    <source>
        <dbReference type="Pfam" id="PF00566"/>
    </source>
</evidence>
<accession>A0A8J9UHS8</accession>
<feature type="non-terminal residue" evidence="15">
    <location>
        <position position="810"/>
    </location>
</feature>
<keyword evidence="5" id="KW-0853">WD repeat</keyword>
<dbReference type="Proteomes" id="UP000838878">
    <property type="component" value="Chromosome 2"/>
</dbReference>
<comment type="function">
    <text evidence="11">Molecular adapter which is involved in cilium biogenesis. Part of a functional complex including OFD1 a centriolar protein involved in cilium assembly. Could regulate the cAMP-dependent phosphorylation of OFD1, and its subsequent ubiquitination by PJA2 which ultimately leads to its proteasomal degradation.</text>
</comment>
<evidence type="ECO:0000313" key="16">
    <source>
        <dbReference type="Proteomes" id="UP000838878"/>
    </source>
</evidence>
<evidence type="ECO:0000256" key="10">
    <source>
        <dbReference type="ARBA" id="ARBA00023273"/>
    </source>
</evidence>
<keyword evidence="6" id="KW-0677">Repeat</keyword>
<dbReference type="InterPro" id="IPR036322">
    <property type="entry name" value="WD40_repeat_dom_sf"/>
</dbReference>
<dbReference type="FunFam" id="1.10.472.80:FF:000022">
    <property type="entry name" value="TBC1 domain family, member 31"/>
    <property type="match status" value="1"/>
</dbReference>
<organism evidence="15 16">
    <name type="scientific">Brenthis ino</name>
    <name type="common">lesser marbled fritillary</name>
    <dbReference type="NCBI Taxonomy" id="405034"/>
    <lineage>
        <taxon>Eukaryota</taxon>
        <taxon>Metazoa</taxon>
        <taxon>Ecdysozoa</taxon>
        <taxon>Arthropoda</taxon>
        <taxon>Hexapoda</taxon>
        <taxon>Insecta</taxon>
        <taxon>Pterygota</taxon>
        <taxon>Neoptera</taxon>
        <taxon>Endopterygota</taxon>
        <taxon>Lepidoptera</taxon>
        <taxon>Glossata</taxon>
        <taxon>Ditrysia</taxon>
        <taxon>Papilionoidea</taxon>
        <taxon>Nymphalidae</taxon>
        <taxon>Heliconiinae</taxon>
        <taxon>Argynnini</taxon>
        <taxon>Brenthis</taxon>
    </lineage>
</organism>
<evidence type="ECO:0000256" key="4">
    <source>
        <dbReference type="ARBA" id="ARBA00022490"/>
    </source>
</evidence>
<dbReference type="PANTHER" id="PTHR19853">
    <property type="entry name" value="WD REPEAT CONTAINING PROTEIN 3 WDR3"/>
    <property type="match status" value="1"/>
</dbReference>
<keyword evidence="9" id="KW-0206">Cytoskeleton</keyword>
<dbReference type="GO" id="GO:0034451">
    <property type="term" value="C:centriolar satellite"/>
    <property type="evidence" value="ECO:0007669"/>
    <property type="project" value="UniProtKB-SubCell"/>
</dbReference>
<name>A0A8J9UHS8_9NEOP</name>
<evidence type="ECO:0000256" key="9">
    <source>
        <dbReference type="ARBA" id="ARBA00023212"/>
    </source>
</evidence>
<dbReference type="EMBL" id="OV170222">
    <property type="protein sequence ID" value="CAH0720483.1"/>
    <property type="molecule type" value="Genomic_DNA"/>
</dbReference>
<evidence type="ECO:0000256" key="11">
    <source>
        <dbReference type="ARBA" id="ARBA00034464"/>
    </source>
</evidence>
<evidence type="ECO:0000256" key="1">
    <source>
        <dbReference type="ARBA" id="ARBA00004120"/>
    </source>
</evidence>
<dbReference type="InterPro" id="IPR015943">
    <property type="entry name" value="WD40/YVTN_repeat-like_dom_sf"/>
</dbReference>
<evidence type="ECO:0000313" key="15">
    <source>
        <dbReference type="EMBL" id="CAH0720483.1"/>
    </source>
</evidence>
<evidence type="ECO:0000256" key="7">
    <source>
        <dbReference type="ARBA" id="ARBA00022794"/>
    </source>
</evidence>
<gene>
    <name evidence="15" type="ORF">BINO364_LOCUS6705</name>
</gene>
<dbReference type="SUPFAM" id="SSF47923">
    <property type="entry name" value="Ypt/Rab-GAP domain of gyp1p"/>
    <property type="match status" value="1"/>
</dbReference>
<feature type="compositionally biased region" description="Polar residues" evidence="13">
    <location>
        <begin position="801"/>
        <end position="810"/>
    </location>
</feature>
<dbReference type="InterPro" id="IPR051570">
    <property type="entry name" value="TBC1_cilium_biogenesis"/>
</dbReference>
<dbReference type="OrthoDB" id="5578278at2759"/>
<dbReference type="InterPro" id="IPR001680">
    <property type="entry name" value="WD40_rpt"/>
</dbReference>
<dbReference type="GO" id="GO:0060271">
    <property type="term" value="P:cilium assembly"/>
    <property type="evidence" value="ECO:0007669"/>
    <property type="project" value="UniProtKB-ARBA"/>
</dbReference>
<proteinExistence type="predicted"/>
<dbReference type="Gene3D" id="2.130.10.10">
    <property type="entry name" value="YVTN repeat-like/Quinoprotein amine dehydrogenase"/>
    <property type="match status" value="2"/>
</dbReference>
<evidence type="ECO:0000256" key="12">
    <source>
        <dbReference type="SAM" id="Coils"/>
    </source>
</evidence>